<evidence type="ECO:0000256" key="3">
    <source>
        <dbReference type="ARBA" id="ARBA00022741"/>
    </source>
</evidence>
<proteinExistence type="inferred from homology"/>
<dbReference type="FunFam" id="3.40.50.12780:FF:000001">
    <property type="entry name" value="Acetyl-coenzyme A synthetase"/>
    <property type="match status" value="1"/>
</dbReference>
<dbReference type="Gene3D" id="3.40.50.12780">
    <property type="entry name" value="N-terminal domain of ligase-like"/>
    <property type="match status" value="1"/>
</dbReference>
<evidence type="ECO:0000256" key="1">
    <source>
        <dbReference type="ARBA" id="ARBA00006432"/>
    </source>
</evidence>
<dbReference type="Pfam" id="PF13193">
    <property type="entry name" value="AMP-binding_C"/>
    <property type="match status" value="1"/>
</dbReference>
<evidence type="ECO:0000259" key="6">
    <source>
        <dbReference type="Pfam" id="PF00501"/>
    </source>
</evidence>
<comment type="catalytic activity">
    <reaction evidence="5">
        <text>acetate + ATP + CoA = acetyl-CoA + AMP + diphosphate</text>
        <dbReference type="Rhea" id="RHEA:23176"/>
        <dbReference type="ChEBI" id="CHEBI:30089"/>
        <dbReference type="ChEBI" id="CHEBI:30616"/>
        <dbReference type="ChEBI" id="CHEBI:33019"/>
        <dbReference type="ChEBI" id="CHEBI:57287"/>
        <dbReference type="ChEBI" id="CHEBI:57288"/>
        <dbReference type="ChEBI" id="CHEBI:456215"/>
        <dbReference type="EC" id="6.2.1.1"/>
    </reaction>
</comment>
<feature type="domain" description="Acetyl-coenzyme A synthetase N-terminal" evidence="8">
    <location>
        <begin position="49"/>
        <end position="95"/>
    </location>
</feature>
<dbReference type="EC" id="6.2.1.1" evidence="5"/>
<comment type="caution">
    <text evidence="10">The sequence shown here is derived from an EMBL/GenBank/DDBJ whole genome shotgun (WGS) entry which is preliminary data.</text>
</comment>
<accession>A0A267E0F4</accession>
<feature type="domain" description="AMP-dependent synthetase/ligase" evidence="6">
    <location>
        <begin position="97"/>
        <end position="492"/>
    </location>
</feature>
<dbReference type="InterPro" id="IPR020845">
    <property type="entry name" value="AMP-binding_CS"/>
</dbReference>
<evidence type="ECO:0000259" key="8">
    <source>
        <dbReference type="Pfam" id="PF16177"/>
    </source>
</evidence>
<keyword evidence="3 5" id="KW-0547">Nucleotide-binding</keyword>
<evidence type="ECO:0000256" key="4">
    <source>
        <dbReference type="ARBA" id="ARBA00022840"/>
    </source>
</evidence>
<evidence type="ECO:0000256" key="5">
    <source>
        <dbReference type="RuleBase" id="RU361147"/>
    </source>
</evidence>
<reference evidence="10 11" key="1">
    <citation type="submission" date="2017-06" db="EMBL/GenBank/DDBJ databases">
        <title>A platform for efficient transgenesis in Macrostomum lignano, a flatworm model organism for stem cell research.</title>
        <authorList>
            <person name="Berezikov E."/>
        </authorList>
    </citation>
    <scope>NUCLEOTIDE SEQUENCE [LARGE SCALE GENOMIC DNA]</scope>
    <source>
        <strain evidence="10">DV1</strain>
        <tissue evidence="10">Whole organism</tissue>
    </source>
</reference>
<dbReference type="EMBL" id="NIVC01002929">
    <property type="protein sequence ID" value="PAA54339.1"/>
    <property type="molecule type" value="Genomic_DNA"/>
</dbReference>
<sequence length="670" mass="74025">MLRCPLQLVRLRLPVRQLSDLTTKFTGLGSFSNLNYDQLQSSLRTDSSQCEQFWKLIGEQQLNWMQPFHTVSDCDLKSAKIAWYLGGKLNASANCIDRHLATRADQTALIWEQDEPGNQVYITYKQLHAEVCRIASLLLQSGLQAGDTAVLYMPTGPPVVYCMLACARIGVAHSVVFAGFSAEALAARIQDVGAKVVITTDQAIRGGKTVELKRTVDAAVKSCPMVERVFVSTRTGASVPMGSIDVPLEKNAAACSADCAAEPMDSEQPLFVLYTSGSTGKPKGLVHSTAGYLVYTSLTHQHVFDYRPGQDIFGCVADVGWITGHSYVVYGPLANGGTTLLFESTPAYPDVGRYWETAERLGLTHIYLSPTSLRMLLRYSTDFVTKYDLSRLRVLGCVGEPLNHEAWEWYHRWVGGGHRDIADTWWQTETGGVCIAPRPSAEGAPILPAMPMRPFYGLEPVLMDPATGAEVTESPAEGHLCMRRPWPGMARSIWGDHKRFAETYYSQFPGLYFTGDGASRDAQGFLHITGRVDDVINVTGHRLGTAEIEDALDSHPAVSETAVIGYPHKLKGEAVYAFVILKDGVSIDRLGDLRRELKRRVRDRIAAYAVPEKLLFTDGLPKTRSGKIMRRILKRIAAEDYDSIGDISTLADPSVVEALKQHHDLYQRHK</sequence>
<dbReference type="InterPro" id="IPR032387">
    <property type="entry name" value="ACAS_N"/>
</dbReference>
<dbReference type="PANTHER" id="PTHR24095">
    <property type="entry name" value="ACETYL-COENZYME A SYNTHETASE"/>
    <property type="match status" value="1"/>
</dbReference>
<name>A0A267E0F4_9PLAT</name>
<dbReference type="NCBIfam" id="NF001208">
    <property type="entry name" value="PRK00174.1"/>
    <property type="match status" value="1"/>
</dbReference>
<feature type="domain" description="AMP-binding enzyme C-terminal" evidence="7">
    <location>
        <begin position="547"/>
        <end position="627"/>
    </location>
</feature>
<gene>
    <name evidence="10" type="ORF">BOX15_Mlig020043g1</name>
    <name evidence="9" type="ORF">BOX15_Mlig020043g2</name>
</gene>
<dbReference type="Pfam" id="PF16177">
    <property type="entry name" value="ACAS_N"/>
    <property type="match status" value="1"/>
</dbReference>
<evidence type="ECO:0000313" key="11">
    <source>
        <dbReference type="Proteomes" id="UP000215902"/>
    </source>
</evidence>
<dbReference type="GO" id="GO:0003987">
    <property type="term" value="F:acetate-CoA ligase activity"/>
    <property type="evidence" value="ECO:0007669"/>
    <property type="project" value="UniProtKB-UniRule"/>
</dbReference>
<dbReference type="AlphaFoldDB" id="A0A267E0F4"/>
<dbReference type="PROSITE" id="PS00455">
    <property type="entry name" value="AMP_BINDING"/>
    <property type="match status" value="1"/>
</dbReference>
<organism evidence="10 11">
    <name type="scientific">Macrostomum lignano</name>
    <dbReference type="NCBI Taxonomy" id="282301"/>
    <lineage>
        <taxon>Eukaryota</taxon>
        <taxon>Metazoa</taxon>
        <taxon>Spiralia</taxon>
        <taxon>Lophotrochozoa</taxon>
        <taxon>Platyhelminthes</taxon>
        <taxon>Rhabditophora</taxon>
        <taxon>Macrostomorpha</taxon>
        <taxon>Macrostomida</taxon>
        <taxon>Macrostomidae</taxon>
        <taxon>Macrostomum</taxon>
    </lineage>
</organism>
<keyword evidence="4 5" id="KW-0067">ATP-binding</keyword>
<evidence type="ECO:0000313" key="10">
    <source>
        <dbReference type="EMBL" id="PAA54339.1"/>
    </source>
</evidence>
<protein>
    <recommendedName>
        <fullName evidence="5">Acetyl-coenzyme A synthetase</fullName>
        <ecNumber evidence="5">6.2.1.1</ecNumber>
    </recommendedName>
</protein>
<dbReference type="InterPro" id="IPR045851">
    <property type="entry name" value="AMP-bd_C_sf"/>
</dbReference>
<dbReference type="EMBL" id="NIVC01003324">
    <property type="protein sequence ID" value="PAA51982.1"/>
    <property type="molecule type" value="Genomic_DNA"/>
</dbReference>
<dbReference type="GO" id="GO:0019427">
    <property type="term" value="P:acetyl-CoA biosynthetic process from acetate"/>
    <property type="evidence" value="ECO:0007669"/>
    <property type="project" value="InterPro"/>
</dbReference>
<dbReference type="GO" id="GO:0005524">
    <property type="term" value="F:ATP binding"/>
    <property type="evidence" value="ECO:0007669"/>
    <property type="project" value="UniProtKB-UniRule"/>
</dbReference>
<dbReference type="NCBIfam" id="TIGR02188">
    <property type="entry name" value="Ac_CoA_lig_AcsA"/>
    <property type="match status" value="1"/>
</dbReference>
<evidence type="ECO:0000259" key="7">
    <source>
        <dbReference type="Pfam" id="PF13193"/>
    </source>
</evidence>
<dbReference type="GO" id="GO:0016208">
    <property type="term" value="F:AMP binding"/>
    <property type="evidence" value="ECO:0007669"/>
    <property type="project" value="InterPro"/>
</dbReference>
<dbReference type="Pfam" id="PF00501">
    <property type="entry name" value="AMP-binding"/>
    <property type="match status" value="1"/>
</dbReference>
<dbReference type="InterPro" id="IPR042099">
    <property type="entry name" value="ANL_N_sf"/>
</dbReference>
<comment type="similarity">
    <text evidence="1 5">Belongs to the ATP-dependent AMP-binding enzyme family.</text>
</comment>
<dbReference type="InterPro" id="IPR000873">
    <property type="entry name" value="AMP-dep_synth/lig_dom"/>
</dbReference>
<dbReference type="STRING" id="282301.A0A267E0F4"/>
<dbReference type="PANTHER" id="PTHR24095:SF14">
    <property type="entry name" value="ACETYL-COENZYME A SYNTHETASE 1"/>
    <property type="match status" value="1"/>
</dbReference>
<dbReference type="Gene3D" id="3.30.300.30">
    <property type="match status" value="1"/>
</dbReference>
<keyword evidence="11" id="KW-1185">Reference proteome</keyword>
<dbReference type="InterPro" id="IPR011904">
    <property type="entry name" value="Ac_CoA_lig"/>
</dbReference>
<dbReference type="GO" id="GO:0005739">
    <property type="term" value="C:mitochondrion"/>
    <property type="evidence" value="ECO:0007669"/>
    <property type="project" value="TreeGrafter"/>
</dbReference>
<dbReference type="InterPro" id="IPR025110">
    <property type="entry name" value="AMP-bd_C"/>
</dbReference>
<dbReference type="Proteomes" id="UP000215902">
    <property type="component" value="Unassembled WGS sequence"/>
</dbReference>
<dbReference type="OrthoDB" id="1706066at2759"/>
<evidence type="ECO:0000256" key="2">
    <source>
        <dbReference type="ARBA" id="ARBA00022598"/>
    </source>
</evidence>
<evidence type="ECO:0000313" key="9">
    <source>
        <dbReference type="EMBL" id="PAA51982.1"/>
    </source>
</evidence>
<dbReference type="SUPFAM" id="SSF56801">
    <property type="entry name" value="Acetyl-CoA synthetase-like"/>
    <property type="match status" value="1"/>
</dbReference>
<keyword evidence="2 5" id="KW-0436">Ligase</keyword>